<dbReference type="EMBL" id="CP011002">
    <property type="protein sequence ID" value="AKO66222.1"/>
    <property type="molecule type" value="Genomic_DNA"/>
</dbReference>
<dbReference type="AlphaFoldDB" id="A0A0H4JCI3"/>
<evidence type="ECO:0000256" key="2">
    <source>
        <dbReference type="SAM" id="Phobius"/>
    </source>
</evidence>
<organism evidence="3 4">
    <name type="scientific">Methylophilales bacterium MBRS-H7</name>
    <dbReference type="NCBI Taxonomy" id="1623450"/>
    <lineage>
        <taxon>Bacteria</taxon>
        <taxon>Pseudomonadati</taxon>
        <taxon>Pseudomonadota</taxon>
        <taxon>Betaproteobacteria</taxon>
        <taxon>Nitrosomonadales</taxon>
        <taxon>OM43 clade</taxon>
    </lineage>
</organism>
<keyword evidence="4" id="KW-1185">Reference proteome</keyword>
<reference evidence="3 4" key="1">
    <citation type="submission" date="2015-03" db="EMBL/GenBank/DDBJ databases">
        <title>Comparative analysis of the OM43 clade including a novel species from Red Sea uncovers genomic and metabolic diversity among marine methylotrophs.</title>
        <authorList>
            <person name="Jimenez-Infante F."/>
            <person name="Ngugi D.K."/>
            <person name="Vinu M."/>
            <person name="Alam I."/>
            <person name="Kamau A."/>
            <person name="Blom J."/>
            <person name="Bajic V.B."/>
            <person name="Stingl U."/>
        </authorList>
    </citation>
    <scope>NUCLEOTIDE SEQUENCE [LARGE SCALE GENOMIC DNA]</scope>
    <source>
        <strain evidence="3 4">MBRSH7</strain>
    </source>
</reference>
<evidence type="ECO:0000313" key="3">
    <source>
        <dbReference type="EMBL" id="AKO66222.1"/>
    </source>
</evidence>
<name>A0A0H4JCI3_9PROT</name>
<evidence type="ECO:0000256" key="1">
    <source>
        <dbReference type="SAM" id="MobiDB-lite"/>
    </source>
</evidence>
<feature type="region of interest" description="Disordered" evidence="1">
    <location>
        <begin position="30"/>
        <end position="70"/>
    </location>
</feature>
<keyword evidence="2" id="KW-1133">Transmembrane helix</keyword>
<feature type="compositionally biased region" description="Basic and acidic residues" evidence="1">
    <location>
        <begin position="41"/>
        <end position="52"/>
    </location>
</feature>
<protein>
    <submittedName>
        <fullName evidence="3">Uncharacterized protein</fullName>
    </submittedName>
</protein>
<keyword evidence="2" id="KW-0812">Transmembrane</keyword>
<proteinExistence type="predicted"/>
<keyword evidence="2" id="KW-0472">Membrane</keyword>
<dbReference type="Proteomes" id="UP000066549">
    <property type="component" value="Chromosome"/>
</dbReference>
<feature type="transmembrane region" description="Helical" evidence="2">
    <location>
        <begin position="5"/>
        <end position="22"/>
    </location>
</feature>
<gene>
    <name evidence="3" type="ORF">VI33_06005</name>
</gene>
<accession>A0A0H4JCI3</accession>
<evidence type="ECO:0000313" key="4">
    <source>
        <dbReference type="Proteomes" id="UP000066549"/>
    </source>
</evidence>
<sequence>MKKIFYIPLSSIIGLISFLIWIESDIDNYHDEDTSNSNEARGVKKERQEEFKPLNPSENIIPLSELGNGK</sequence>